<dbReference type="STRING" id="30522.A0A4W2CET4"/>
<dbReference type="GeneTree" id="ENSGT00390000015784"/>
<reference evidence="2 3" key="1">
    <citation type="submission" date="2018-11" db="EMBL/GenBank/DDBJ databases">
        <title>Haplotype-resolved cattle genomes.</title>
        <authorList>
            <person name="Low W.Y."/>
            <person name="Tearle R."/>
            <person name="Bickhart D.M."/>
            <person name="Rosen B.D."/>
            <person name="Koren S."/>
            <person name="Rhie A."/>
            <person name="Hiendleder S."/>
            <person name="Phillippy A.M."/>
            <person name="Smith T.P.L."/>
            <person name="Williams J.L."/>
        </authorList>
    </citation>
    <scope>NUCLEOTIDE SEQUENCE [LARGE SCALE GENOMIC DNA]</scope>
</reference>
<evidence type="ECO:0000313" key="1">
    <source>
        <dbReference type="Ensembl" id="ENSBIXP00000010169.1"/>
    </source>
</evidence>
<sequence>MYSQELCLKHTVVEQLAHTANRDLALSYLSMWLHQPYLEAGSRLLLESMLLETGHRVL</sequence>
<dbReference type="Ensembl" id="ENSBIXT00000018841.1">
    <property type="protein sequence ID" value="ENSBIXP00000010169.1"/>
    <property type="gene ID" value="ENSBIXG00000002355.1"/>
</dbReference>
<dbReference type="Ensembl" id="ENSBIXT00005009485.1">
    <property type="protein sequence ID" value="ENSBIXP00005003866.1"/>
    <property type="gene ID" value="ENSBIXG00005000669.1"/>
</dbReference>
<accession>A0A4W2CET4</accession>
<dbReference type="PRINTS" id="PR02040">
    <property type="entry name" value="CDK2IP"/>
</dbReference>
<dbReference type="Proteomes" id="UP000429181">
    <property type="component" value="Chromosome 20"/>
</dbReference>
<organism evidence="1 2">
    <name type="scientific">Bos indicus x Bos taurus</name>
    <name type="common">Hybrid cattle</name>
    <dbReference type="NCBI Taxonomy" id="30522"/>
    <lineage>
        <taxon>Eukaryota</taxon>
        <taxon>Metazoa</taxon>
        <taxon>Chordata</taxon>
        <taxon>Craniata</taxon>
        <taxon>Vertebrata</taxon>
        <taxon>Euteleostomi</taxon>
        <taxon>Mammalia</taxon>
        <taxon>Eutheria</taxon>
        <taxon>Laurasiatheria</taxon>
        <taxon>Artiodactyla</taxon>
        <taxon>Ruminantia</taxon>
        <taxon>Pecora</taxon>
        <taxon>Bovidae</taxon>
        <taxon>Bovinae</taxon>
        <taxon>Bos</taxon>
    </lineage>
</organism>
<protein>
    <submittedName>
        <fullName evidence="1">Uncharacterized protein</fullName>
    </submittedName>
</protein>
<name>A0A4W2CET4_BOBOX</name>
<dbReference type="AlphaFoldDB" id="A0A4W2CET4"/>
<dbReference type="OMA" id="LKCIIVE"/>
<evidence type="ECO:0000313" key="2">
    <source>
        <dbReference type="Proteomes" id="UP000314981"/>
    </source>
</evidence>
<proteinExistence type="predicted"/>
<reference evidence="1" key="2">
    <citation type="submission" date="2025-05" db="UniProtKB">
        <authorList>
            <consortium name="Ensembl"/>
        </authorList>
    </citation>
    <scope>IDENTIFICATION</scope>
</reference>
<keyword evidence="2" id="KW-1185">Reference proteome</keyword>
<dbReference type="Proteomes" id="UP000314981">
    <property type="component" value="Chromosome 20"/>
</dbReference>
<evidence type="ECO:0000313" key="3">
    <source>
        <dbReference type="Proteomes" id="UP000429181"/>
    </source>
</evidence>
<dbReference type="InterPro" id="IPR023250">
    <property type="entry name" value="Cyclin-dep_Kinase_2_interact"/>
</dbReference>